<dbReference type="Proteomes" id="UP000681722">
    <property type="component" value="Unassembled WGS sequence"/>
</dbReference>
<dbReference type="InterPro" id="IPR013761">
    <property type="entry name" value="SAM/pointed_sf"/>
</dbReference>
<dbReference type="Proteomes" id="UP000677228">
    <property type="component" value="Unassembled WGS sequence"/>
</dbReference>
<dbReference type="Proteomes" id="UP000663829">
    <property type="component" value="Unassembled WGS sequence"/>
</dbReference>
<dbReference type="InterPro" id="IPR001660">
    <property type="entry name" value="SAM"/>
</dbReference>
<evidence type="ECO:0000313" key="5">
    <source>
        <dbReference type="EMBL" id="CAF4025580.1"/>
    </source>
</evidence>
<evidence type="ECO:0000313" key="3">
    <source>
        <dbReference type="EMBL" id="CAF1254297.1"/>
    </source>
</evidence>
<protein>
    <recommendedName>
        <fullName evidence="1">SAM domain-containing protein</fullName>
    </recommendedName>
</protein>
<dbReference type="PANTHER" id="PTHR47302:SF1">
    <property type="entry name" value="STERILE ALPHA MOTIF DOMAIN-CONTAINING PROTEIN 3"/>
    <property type="match status" value="1"/>
</dbReference>
<evidence type="ECO:0000259" key="1">
    <source>
        <dbReference type="PROSITE" id="PS50105"/>
    </source>
</evidence>
<dbReference type="InterPro" id="IPR042812">
    <property type="entry name" value="SAMD3"/>
</dbReference>
<dbReference type="SUPFAM" id="SSF47769">
    <property type="entry name" value="SAM/Pointed domain"/>
    <property type="match status" value="1"/>
</dbReference>
<accession>A0A815A9D7</accession>
<dbReference type="PANTHER" id="PTHR47302">
    <property type="entry name" value="STERILE ALPHA MOTIF DOMAIN-CONTAINING PROTEIN 3"/>
    <property type="match status" value="1"/>
</dbReference>
<dbReference type="EMBL" id="CAJNOK010001844">
    <property type="protein sequence ID" value="CAF0832525.1"/>
    <property type="molecule type" value="Genomic_DNA"/>
</dbReference>
<evidence type="ECO:0000313" key="2">
    <source>
        <dbReference type="EMBL" id="CAF0832525.1"/>
    </source>
</evidence>
<comment type="caution">
    <text evidence="3">The sequence shown here is derived from an EMBL/GenBank/DDBJ whole genome shotgun (WGS) entry which is preliminary data.</text>
</comment>
<feature type="domain" description="SAM" evidence="1">
    <location>
        <begin position="3"/>
        <end position="75"/>
    </location>
</feature>
<name>A0A815A9D7_9BILA</name>
<reference evidence="3" key="1">
    <citation type="submission" date="2021-02" db="EMBL/GenBank/DDBJ databases">
        <authorList>
            <person name="Nowell W R."/>
        </authorList>
    </citation>
    <scope>NUCLEOTIDE SEQUENCE</scope>
</reference>
<proteinExistence type="predicted"/>
<evidence type="ECO:0000313" key="6">
    <source>
        <dbReference type="Proteomes" id="UP000663829"/>
    </source>
</evidence>
<dbReference type="Proteomes" id="UP000682733">
    <property type="component" value="Unassembled WGS sequence"/>
</dbReference>
<keyword evidence="6" id="KW-1185">Reference proteome</keyword>
<sequence>MEWSTDDISKWLTENNMAKFVEKFTDEEIDGCVLFGLSAENIEQLLPIETDGVIKKSTIGAKIIFESKLRELKNVHQPAASEVINLNLNDTESEEFFRQFGLSDTNSTSTTASRSIAFAFTYNAWFAARFVSPRRKFPLQYLLPTFDHQFELAAQQPTPVDFGPRCSKKQQLVKTIRDDVVNKYGTDYYPTPAEFDRMVVAVKIKYLQLCHIFGDDMVSAEENNQPLESAMKLEEQAQDMAFMIHNSSYDLLHIKSKMDLTYSHRQHLLSQVKPFEDTVESYPALRIPSICIREIDTHCGPYGGSIIDGLKSHCKKLAACLAEKSQKENIDEYWTEEPFIVLDFIMKRFKESKKLMLNYEPLDAFPMLQMQTTNGVKRYSLVIEYKTLFTSDNHLESLASLIGSFEIFNIQYPVKLQSTLEVLNGLAFDKRTFPTGLACKRFFKEFQLQH</sequence>
<dbReference type="AlphaFoldDB" id="A0A815A9D7"/>
<dbReference type="PROSITE" id="PS50105">
    <property type="entry name" value="SAM_DOMAIN"/>
    <property type="match status" value="1"/>
</dbReference>
<gene>
    <name evidence="3" type="ORF">GPM918_LOCUS26286</name>
    <name evidence="2" type="ORF">OVA965_LOCUS6218</name>
    <name evidence="5" type="ORF">SRO942_LOCUS26404</name>
    <name evidence="4" type="ORF">TMI583_LOCUS6214</name>
</gene>
<dbReference type="EMBL" id="CAJOBC010015863">
    <property type="protein sequence ID" value="CAF4025580.1"/>
    <property type="molecule type" value="Genomic_DNA"/>
</dbReference>
<organism evidence="3 6">
    <name type="scientific">Didymodactylos carnosus</name>
    <dbReference type="NCBI Taxonomy" id="1234261"/>
    <lineage>
        <taxon>Eukaryota</taxon>
        <taxon>Metazoa</taxon>
        <taxon>Spiralia</taxon>
        <taxon>Gnathifera</taxon>
        <taxon>Rotifera</taxon>
        <taxon>Eurotatoria</taxon>
        <taxon>Bdelloidea</taxon>
        <taxon>Philodinida</taxon>
        <taxon>Philodinidae</taxon>
        <taxon>Didymodactylos</taxon>
    </lineage>
</organism>
<dbReference type="Gene3D" id="1.10.150.50">
    <property type="entry name" value="Transcription Factor, Ets-1"/>
    <property type="match status" value="1"/>
</dbReference>
<dbReference type="EMBL" id="CAJOBA010001844">
    <property type="protein sequence ID" value="CAF3617137.1"/>
    <property type="molecule type" value="Genomic_DNA"/>
</dbReference>
<evidence type="ECO:0000313" key="4">
    <source>
        <dbReference type="EMBL" id="CAF3617137.1"/>
    </source>
</evidence>
<dbReference type="Pfam" id="PF07647">
    <property type="entry name" value="SAM_2"/>
    <property type="match status" value="1"/>
</dbReference>
<dbReference type="EMBL" id="CAJNOQ010010529">
    <property type="protein sequence ID" value="CAF1254297.1"/>
    <property type="molecule type" value="Genomic_DNA"/>
</dbReference>